<feature type="transmembrane region" description="Helical" evidence="6">
    <location>
        <begin position="211"/>
        <end position="229"/>
    </location>
</feature>
<evidence type="ECO:0000313" key="9">
    <source>
        <dbReference type="Proteomes" id="UP000271098"/>
    </source>
</evidence>
<keyword evidence="2" id="KW-0813">Transport</keyword>
<evidence type="ECO:0000256" key="6">
    <source>
        <dbReference type="SAM" id="Phobius"/>
    </source>
</evidence>
<keyword evidence="4 6" id="KW-1133">Transmembrane helix</keyword>
<feature type="transmembrane region" description="Helical" evidence="6">
    <location>
        <begin position="250"/>
        <end position="270"/>
    </location>
</feature>
<reference evidence="8 9" key="2">
    <citation type="submission" date="2018-11" db="EMBL/GenBank/DDBJ databases">
        <authorList>
            <consortium name="Pathogen Informatics"/>
        </authorList>
    </citation>
    <scope>NUCLEOTIDE SEQUENCE [LARGE SCALE GENOMIC DNA]</scope>
</reference>
<keyword evidence="9" id="KW-1185">Reference proteome</keyword>
<gene>
    <name evidence="8" type="ORF">GPUH_LOCUS1468</name>
</gene>
<feature type="transmembrane region" description="Helical" evidence="6">
    <location>
        <begin position="130"/>
        <end position="150"/>
    </location>
</feature>
<evidence type="ECO:0000313" key="8">
    <source>
        <dbReference type="EMBL" id="VDK30138.1"/>
    </source>
</evidence>
<evidence type="ECO:0000256" key="4">
    <source>
        <dbReference type="ARBA" id="ARBA00022989"/>
    </source>
</evidence>
<dbReference type="OrthoDB" id="655540at2759"/>
<feature type="domain" description="Amino acid transporter transmembrane" evidence="7">
    <location>
        <begin position="137"/>
        <end position="312"/>
    </location>
</feature>
<evidence type="ECO:0000256" key="2">
    <source>
        <dbReference type="ARBA" id="ARBA00022448"/>
    </source>
</evidence>
<dbReference type="AlphaFoldDB" id="A0A183CYC7"/>
<accession>A0A183CYC7</accession>
<dbReference type="InterPro" id="IPR013057">
    <property type="entry name" value="AA_transpt_TM"/>
</dbReference>
<keyword evidence="3 6" id="KW-0812">Transmembrane</keyword>
<feature type="transmembrane region" description="Helical" evidence="6">
    <location>
        <begin position="171"/>
        <end position="191"/>
    </location>
</feature>
<evidence type="ECO:0000313" key="10">
    <source>
        <dbReference type="WBParaSite" id="GPUH_0000147101-mRNA-1"/>
    </source>
</evidence>
<feature type="transmembrane region" description="Helical" evidence="6">
    <location>
        <begin position="98"/>
        <end position="118"/>
    </location>
</feature>
<dbReference type="PANTHER" id="PTHR48017">
    <property type="entry name" value="OS05G0424000 PROTEIN-RELATED"/>
    <property type="match status" value="1"/>
</dbReference>
<feature type="transmembrane region" description="Helical" evidence="6">
    <location>
        <begin position="12"/>
        <end position="35"/>
    </location>
</feature>
<evidence type="ECO:0000259" key="7">
    <source>
        <dbReference type="Pfam" id="PF01490"/>
    </source>
</evidence>
<feature type="transmembrane region" description="Helical" evidence="6">
    <location>
        <begin position="41"/>
        <end position="63"/>
    </location>
</feature>
<feature type="domain" description="Amino acid transporter transmembrane" evidence="7">
    <location>
        <begin position="9"/>
        <end position="119"/>
    </location>
</feature>
<proteinExistence type="predicted"/>
<protein>
    <submittedName>
        <fullName evidence="10">Aa_trans domain-containing protein</fullName>
    </submittedName>
</protein>
<dbReference type="EMBL" id="UYRT01001784">
    <property type="protein sequence ID" value="VDK30138.1"/>
    <property type="molecule type" value="Genomic_DNA"/>
</dbReference>
<sequence>MVSKSQGKHGIGWVVAAMFILADLVGGGVVAMPAGFVQTGLMMGIIFMITICTFFSSTGWLLADTWDIMCTRWPEYRGHCRKPYPEMGLKSIGKRAEVVIVAAVLCTVTAILLIFVGVSLDLPTCYPESVYPGPSFNSIFSLGIFLFAFNGHQVFPTVQNDMHHPPDFKKSIILVVALLYMPLSIYSFMVYGNSMQNSVIDSIQTPWIRSVADLAIAVHCILTIIITVNPINLQLEETFGIPHKFCTKRVLVRTALMALMLFIGLTIPNFSSVMDLFGSTTVPCTCIILPSLFNLYIRSAEFDQKANSWKAPTFGE</sequence>
<evidence type="ECO:0000256" key="5">
    <source>
        <dbReference type="ARBA" id="ARBA00023136"/>
    </source>
</evidence>
<keyword evidence="5 6" id="KW-0472">Membrane</keyword>
<dbReference type="GO" id="GO:0016020">
    <property type="term" value="C:membrane"/>
    <property type="evidence" value="ECO:0007669"/>
    <property type="project" value="UniProtKB-SubCell"/>
</dbReference>
<comment type="subcellular location">
    <subcellularLocation>
        <location evidence="1">Membrane</location>
    </subcellularLocation>
</comment>
<name>A0A183CYC7_9BILA</name>
<feature type="transmembrane region" description="Helical" evidence="6">
    <location>
        <begin position="276"/>
        <end position="297"/>
    </location>
</feature>
<dbReference type="WBParaSite" id="GPUH_0000147101-mRNA-1">
    <property type="protein sequence ID" value="GPUH_0000147101-mRNA-1"/>
    <property type="gene ID" value="GPUH_0000147101"/>
</dbReference>
<dbReference type="Proteomes" id="UP000271098">
    <property type="component" value="Unassembled WGS sequence"/>
</dbReference>
<reference evidence="10" key="1">
    <citation type="submission" date="2016-06" db="UniProtKB">
        <authorList>
            <consortium name="WormBaseParasite"/>
        </authorList>
    </citation>
    <scope>IDENTIFICATION</scope>
</reference>
<evidence type="ECO:0000256" key="1">
    <source>
        <dbReference type="ARBA" id="ARBA00004370"/>
    </source>
</evidence>
<organism evidence="10">
    <name type="scientific">Gongylonema pulchrum</name>
    <dbReference type="NCBI Taxonomy" id="637853"/>
    <lineage>
        <taxon>Eukaryota</taxon>
        <taxon>Metazoa</taxon>
        <taxon>Ecdysozoa</taxon>
        <taxon>Nematoda</taxon>
        <taxon>Chromadorea</taxon>
        <taxon>Rhabditida</taxon>
        <taxon>Spirurina</taxon>
        <taxon>Spiruromorpha</taxon>
        <taxon>Spiruroidea</taxon>
        <taxon>Gongylonematidae</taxon>
        <taxon>Gongylonema</taxon>
    </lineage>
</organism>
<evidence type="ECO:0000256" key="3">
    <source>
        <dbReference type="ARBA" id="ARBA00022692"/>
    </source>
</evidence>
<dbReference type="Pfam" id="PF01490">
    <property type="entry name" value="Aa_trans"/>
    <property type="match status" value="2"/>
</dbReference>